<organism evidence="2 3">
    <name type="scientific">Apiospora kogelbergensis</name>
    <dbReference type="NCBI Taxonomy" id="1337665"/>
    <lineage>
        <taxon>Eukaryota</taxon>
        <taxon>Fungi</taxon>
        <taxon>Dikarya</taxon>
        <taxon>Ascomycota</taxon>
        <taxon>Pezizomycotina</taxon>
        <taxon>Sordariomycetes</taxon>
        <taxon>Xylariomycetidae</taxon>
        <taxon>Amphisphaeriales</taxon>
        <taxon>Apiosporaceae</taxon>
        <taxon>Apiospora</taxon>
    </lineage>
</organism>
<keyword evidence="3" id="KW-1185">Reference proteome</keyword>
<feature type="region of interest" description="Disordered" evidence="1">
    <location>
        <begin position="96"/>
        <end position="174"/>
    </location>
</feature>
<feature type="compositionally biased region" description="Polar residues" evidence="1">
    <location>
        <begin position="223"/>
        <end position="237"/>
    </location>
</feature>
<name>A0AAW0Q8F5_9PEZI</name>
<protein>
    <submittedName>
        <fullName evidence="2">Uncharacterized protein</fullName>
    </submittedName>
</protein>
<evidence type="ECO:0000256" key="1">
    <source>
        <dbReference type="SAM" id="MobiDB-lite"/>
    </source>
</evidence>
<comment type="caution">
    <text evidence="2">The sequence shown here is derived from an EMBL/GenBank/DDBJ whole genome shotgun (WGS) entry which is preliminary data.</text>
</comment>
<feature type="compositionally biased region" description="Polar residues" evidence="1">
    <location>
        <begin position="125"/>
        <end position="144"/>
    </location>
</feature>
<feature type="compositionally biased region" description="Polar residues" evidence="1">
    <location>
        <begin position="271"/>
        <end position="283"/>
    </location>
</feature>
<dbReference type="AlphaFoldDB" id="A0AAW0Q8F5"/>
<evidence type="ECO:0000313" key="2">
    <source>
        <dbReference type="EMBL" id="KAK8096642.1"/>
    </source>
</evidence>
<dbReference type="EMBL" id="JAQQWP010000010">
    <property type="protein sequence ID" value="KAK8096642.1"/>
    <property type="molecule type" value="Genomic_DNA"/>
</dbReference>
<feature type="region of interest" description="Disordered" evidence="1">
    <location>
        <begin position="214"/>
        <end position="385"/>
    </location>
</feature>
<feature type="compositionally biased region" description="Polar residues" evidence="1">
    <location>
        <begin position="317"/>
        <end position="326"/>
    </location>
</feature>
<dbReference type="Proteomes" id="UP001392437">
    <property type="component" value="Unassembled WGS sequence"/>
</dbReference>
<accession>A0AAW0Q8F5</accession>
<gene>
    <name evidence="2" type="ORF">PG999_012586</name>
</gene>
<reference evidence="2 3" key="1">
    <citation type="submission" date="2023-01" db="EMBL/GenBank/DDBJ databases">
        <title>Analysis of 21 Apiospora genomes using comparative genomics revels a genus with tremendous synthesis potential of carbohydrate active enzymes and secondary metabolites.</title>
        <authorList>
            <person name="Sorensen T."/>
        </authorList>
    </citation>
    <scope>NUCLEOTIDE SEQUENCE [LARGE SCALE GENOMIC DNA]</scope>
    <source>
        <strain evidence="2 3">CBS 117206</strain>
    </source>
</reference>
<evidence type="ECO:0000313" key="3">
    <source>
        <dbReference type="Proteomes" id="UP001392437"/>
    </source>
</evidence>
<sequence length="385" mass="41817">MVGKSWSDAEETYFWRHVVPYSHSRAGRFRANEEITWEVLATRMTNHFNPNPRRRYSHAVLYEHWFLNMQIRTKSPNAEPHLTRYIRRAGISNPFPFSEGANNSGRPGQAAVVTADHSEAPSAQVADNSGAAASSKEQGVASSRTEGDHVPGIARPCQPNSPARTAAGKKHDIQQESVGGVATAQPLQQVAGEGLPARESITQTGALVPSGAELYGFLPGTRPQGNTTPSQSATSGRTLLPSAHLRRTTRRGLGQPAALEDRRQEQLGRTRAQTRAQEPSSNLREGEDEPAPAHLSPNASRTGPYQAVLHPREAQRTEYQFGSSTDGPGGTVRRTTKRKRTATKSPPDINYVDSNESSTSDSDDIPARIVKTRRGPSGVPLSIDQ</sequence>
<proteinExistence type="predicted"/>
<feature type="compositionally biased region" description="Basic and acidic residues" evidence="1">
    <location>
        <begin position="259"/>
        <end position="268"/>
    </location>
</feature>